<evidence type="ECO:0000259" key="23">
    <source>
        <dbReference type="Pfam" id="PF17852"/>
    </source>
</evidence>
<dbReference type="PANTHER" id="PTHR22878:SF63">
    <property type="entry name" value="DYNEIN AXONEMAL HEAVY CHAIN 10"/>
    <property type="match status" value="1"/>
</dbReference>
<dbReference type="FunCoup" id="A0A2J7QWX6">
    <property type="interactions" value="18"/>
</dbReference>
<dbReference type="GO" id="GO:0070286">
    <property type="term" value="P:axonemal dynein complex assembly"/>
    <property type="evidence" value="ECO:0007669"/>
    <property type="project" value="UniProtKB-ARBA"/>
</dbReference>
<dbReference type="InterPro" id="IPR043157">
    <property type="entry name" value="Dynein_AAA1S"/>
</dbReference>
<dbReference type="Pfam" id="PF08393">
    <property type="entry name" value="DHC_N2"/>
    <property type="match status" value="1"/>
</dbReference>
<evidence type="ECO:0000259" key="20">
    <source>
        <dbReference type="Pfam" id="PF12777"/>
    </source>
</evidence>
<dbReference type="Pfam" id="PF03028">
    <property type="entry name" value="Dynein_heavy"/>
    <property type="match status" value="1"/>
</dbReference>
<dbReference type="GO" id="GO:0060294">
    <property type="term" value="P:cilium movement involved in cell motility"/>
    <property type="evidence" value="ECO:0007669"/>
    <property type="project" value="UniProtKB-ARBA"/>
</dbReference>
<dbReference type="GO" id="GO:0030286">
    <property type="term" value="C:dynein complex"/>
    <property type="evidence" value="ECO:0007669"/>
    <property type="project" value="UniProtKB-KW"/>
</dbReference>
<dbReference type="InterPro" id="IPR041589">
    <property type="entry name" value="DNAH3_AAA_lid_1"/>
</dbReference>
<reference evidence="25 26" key="1">
    <citation type="submission" date="2017-12" db="EMBL/GenBank/DDBJ databases">
        <title>Hemimetabolous genomes reveal molecular basis of termite eusociality.</title>
        <authorList>
            <person name="Harrison M.C."/>
            <person name="Jongepier E."/>
            <person name="Robertson H.M."/>
            <person name="Arning N."/>
            <person name="Bitard-Feildel T."/>
            <person name="Chao H."/>
            <person name="Childers C.P."/>
            <person name="Dinh H."/>
            <person name="Doddapaneni H."/>
            <person name="Dugan S."/>
            <person name="Gowin J."/>
            <person name="Greiner C."/>
            <person name="Han Y."/>
            <person name="Hu H."/>
            <person name="Hughes D.S.T."/>
            <person name="Huylmans A.-K."/>
            <person name="Kemena C."/>
            <person name="Kremer L.P.M."/>
            <person name="Lee S.L."/>
            <person name="Lopez-Ezquerra A."/>
            <person name="Mallet L."/>
            <person name="Monroy-Kuhn J.M."/>
            <person name="Moser A."/>
            <person name="Murali S.C."/>
            <person name="Muzny D.M."/>
            <person name="Otani S."/>
            <person name="Piulachs M.-D."/>
            <person name="Poelchau M."/>
            <person name="Qu J."/>
            <person name="Schaub F."/>
            <person name="Wada-Katsumata A."/>
            <person name="Worley K.C."/>
            <person name="Xie Q."/>
            <person name="Ylla G."/>
            <person name="Poulsen M."/>
            <person name="Gibbs R.A."/>
            <person name="Schal C."/>
            <person name="Richards S."/>
            <person name="Belles X."/>
            <person name="Korb J."/>
            <person name="Bornberg-Bauer E."/>
        </authorList>
    </citation>
    <scope>NUCLEOTIDE SEQUENCE [LARGE SCALE GENOMIC DNA]</scope>
    <source>
        <tissue evidence="25">Whole body</tissue>
    </source>
</reference>
<evidence type="ECO:0000256" key="12">
    <source>
        <dbReference type="ARBA" id="ARBA00023212"/>
    </source>
</evidence>
<evidence type="ECO:0000256" key="3">
    <source>
        <dbReference type="ARBA" id="ARBA00022490"/>
    </source>
</evidence>
<dbReference type="InterPro" id="IPR035699">
    <property type="entry name" value="AAA_6"/>
</dbReference>
<dbReference type="FunFam" id="1.10.8.710:FF:000001">
    <property type="entry name" value="Dynein axonemal heavy chain 2"/>
    <property type="match status" value="1"/>
</dbReference>
<evidence type="ECO:0000259" key="18">
    <source>
        <dbReference type="Pfam" id="PF08393"/>
    </source>
</evidence>
<keyword evidence="9 14" id="KW-0175">Coiled coil</keyword>
<gene>
    <name evidence="25" type="primary">DNAH10</name>
    <name evidence="25" type="ORF">B7P43_G15847</name>
</gene>
<sequence>MGDVRMEWVKGKALKYMDEINGQLFEDMLADGDGHLRNKLMSLLDEELSEPHDVTRRLFFLYKTHYEKIMQEDKLAMEPARRPSSPPSETEEGIEKSEHPSPRAKRKRKGKKSGAKEERGNGGKDGKYVDKAKMKETETEGEDQKEEEKEDEGEVTDSTEGEEVAEEMKPEGTEKESKKKKGGGKKKEGPKGKGVARRSGKAGKKGRKSPTTLVELVPEPEAKPEPESETEYVKRLLHKVVQAPRLHIQFGSISPDEIVTTRRYVFFLRSCQEGIRPMGSTEEATAEMPRNFLLGSCRGRFLHSVQHILRQVYVPLIQCQFREPMLSDTEQETLNRANGDELSGSTFSFTRPSAFRRLSLAIERNLNKQSGTQIFKKRKPQFAPDSQHPTKKLLLAGTNRLIGVFDWTIRHVEGDIMLPLPHIAALHQEGTNAQTLAKDSCLVQQLEEVVMSWERHVTKTIESYLAQRPVEPGPLAEYDYWQERDTGLAVLVEQLKSPSVMQIFKILYEARSQIGEKFSSHQEDLLKLQVQAHDNVKFLLIILKYFKTITHSDKFPPITGTLYPLMEGLHMLWVLSRFYCSDEQMMALMERIAWMLCSQAKTRLAVRDIFSKPMSEVLPTCTEAIEMLHTWKEAYYYIRLKIEQSGKEQRWEFDKKKLFGEADYIASVAKDIFDVAKVICRIENIFGPDLKSVTSDPSHVDAVVKKVEKLVISVSQADFDIFHQKFQLNWQELLRTFYRQVSELEIEAKYFIDESFKVLRSSEEALGLLLKFQHIETTEAIHERLMSKFGHIMQQFTKEILSVETEFNKRKRYPPLLRNHPPISGAIFWSRHLFNRLKKSVLIFQNVEELKNSSFREEAFSVYLKLGKQMKMYEDTKFSQWQKKSVSIINSALKKNVLKVVERKTVTDKGSSEQRKSSKVGVRMPRTGLSILKTRHAAESVPSGSSSLSSLSQPMPSARRYKLGSLNIGALALTMKWVAKGRGKTPTQIAQISPTFGPNPGDLEKDLCFETNLSKDIFAIIAEAELMEQLGFALEPTIRSVAVQKDRLHRDLEAVQTVIKEYNTIVESLTVAEARFLMSYTLLFINSRIPSIEASVERHVQPGLTRLNWNSLGIEEYSRECHQILKNLASLVAQMGKLGKEVQDIIDCLEKFDFFYFNKPEEEPARLSCTNFFIKVEKFRMENLTEFLKLYKGLGPLLMKLESLVLRTRTGQSPLMIFYFEFWEKNMFNTLIRMVVNNLRNFNDLLLGKVSLFQVETSLAVPEVVLLPAANDIYNSILRSIRGFLEKLKRVPRWMNGSCLECEPVKASDTNQLYTFSFFEDVVIVPVVSDMVLRVQDTAHRLVSEVQKYLKRWKKYKNLWSFDKNITCDRFSAKNPTLLQYDEKFVFYERLIKDIDEVETYRDIYCTRVNLVPIIEAVKFHANEWKRALGHRLADNTERLMLKFKDLLVKLDSDIQRKFDDLEGFKFVLTVIRTITRMSVNAELTYRELQERYHTLSEHKVPAPEEDEDMAHEVQRMWEALYVKALSRSLMLESTKARFAKLTVEEIEEFLKIIADFVVRFEEEGPGSVGQDLDSGLLRMDEYRPLLLKLEEKRLDLVNAEMLFDLPLTDYSSFIKCKTDMEGFEEIYKLYKEQKAACEVWSKTLWVNFNPEVLFDGMENFMREFRCFNEAVKQLPVGHVLGTRMEDTKNAVSLFVELKNDALRGRHWQELMDKTGHHLDMSADRFTLESMFAMQLHRYRDIAEEIVANALKELEIEKGVKEISEVWSAMKFTAMKHIKENYDRGFILGPVDDIVLTLDDNFMSLQRMAASQFVGPFLTVVQKWEKTLSLISEVMDEWLSVQRKWLYMEGIFVGEDVRQELPEEARKFDGIDMEFRKMMCETAEEPNVKACCEIEGRLSDLQRLNHGLEQCQKSLTDYLDAKRNVFPRFFFIADVELLSILGSSDPSSVEEYTVKMFDNMGCLRIDSVSRHGPVASAVISCEGEVMELRETVPVAGRVEEWMNALLDGMRATNRYITKKAIFDYGKVRKPRTEWMLDYQGMVCLAANRVWWTAEVENVFEKVMQGEKRAMKEYLEVVNGQLDELVARVRSHLTKIHRRKFNTVLIIDIHARDTIEAFVRDSILNAQEFEWETQLKFYWWKPFDNLVVRQCTGSFDYGYEYMGLSGRLVVTPLTDRIYLTMTHALSMQLGCAIGGSAGTGKTETVKDLAKALGLLCVVTNCSEVMDCKTIGKTLCGLCQCGAWGCFDEFNRIDFSVLSVISTQLQTIRSALFLKLTQFYFQGQETALDRKVGIFVTMNPGNAGRTELPESVKSLFRPAVCTAPDLEVICLTILFSEGFSQAKVLAKKITVLYKLTQEQLSKQNHYDFGLRTLKAVLVMAGELKRDSPDLPENVVLMRALRDMTLPKFVPEDVPLFLGLIRDLFPGLECPRASYPDFNAAVEAALAEEGYVVLPAQVGRVMQLYETMMTRHSAVIVGPTGGGKTVVIETLVKAQTSLGLATKLFVLNPKACSVTELYGALHPITRDWTDGLLSCIFRDINRPTDKMERRYVLFDGDVDPLWTENMNSVMDDNKILTLANGERIRLLDHCALLFEAGSLQYASPATVSRAGVVYVEPRNLGYKPYWDRWLRSRPGDEEKAQLEDLFVQYVDPQIKHIIEGQMGLMQATPLKTVIPQRGLNMIMQLCFMIDVLIPAREDPSKQVTGELLECLFLQALYCSLGASLETEGRSQFDIYTKKLCGMPKFEDTLDNKATVGNLPSSQPTLYDYYFDHKNRCWMAWKWTVPEYVHDREKQFSEILVPTVDTVRTTWLLKLLNEVRRPVILVGESGTSKTAIMQDFLRQLHSDPYVEMSVYQRPPQKKTGMILNINFSSRSTSLDVQRNLESVLEKRTKYTYGPPIGKKLICFIDDLNMPQVDEYGTQQPIALLKLLFERGGFYNRGKHLSWKNVKDLGFFAAMGKAGGGRNELDPRFVSTFCSFNLTSSSDDAVKHIYRSILIGHTEGFIEDIRAVVPIVVEITLGLYKAVMTQLPPTPSRFHYIFSLRDLSRICAGMLLTTSEYMKSMGLFVRAWRNEFTRVICDRLISVEDQRSWIKIECARGRTARQCHQGLQEACGESALPYRTVARWVKAFNEGCQNVADVRRPGLPSVMHGLIKKRVEENFPGDLEYIMRDPLLFGDYRNAMNGGEPRIYEDLLDYDAIYYLFQEILEEYNEKHNRLHLVLFDDALEHLTRVHRVLRMHKGHVMVVGVGGSGKQSLLRLAAFAAGCEVFQITMNRGYTEANFKEDLKKLYNLIGVANKPTVFLFTTSQVADEGKSSWKWTVNRRFVDFLHLPVHIAGHGFLDPINNMLLNGMVPALFTDDEKEEICASIRNTSKDAGFGVTREAVWRFFTTVCNNNLHVGLCTAPSADILRNRCREFPALFNNTSIDWFFPWPQQALLAVASVFLAENPRIPEPFRKTIVEHVAHVHSSADAYTRGFLVKLRRRNYVTPKHYLDFINTYLKLLDEKNIFIKAQCERLRGGMNTILEASEKLKELNAKLEIKKISVAEKTAACEQLFAEIEEATAKANKKKEAATVKCMELEEQGKTLAAEKSEVEEALAEALPALEAARFALSQLDKSDITEIRSFATPPEPVMVVCECVAIIGGCKDVSWEVAKGMMTDPNFLQTLQETNCDSITGAQFRAIRAHMKKLSKIDHMAEIGKAGQGLLRFIEALLMYCAVYREVKPQKDRVSQLQGDYEQAKGDLDKLNSEINTLEEDLKALELKYGGAMGERHRVGEEADIMQRRIVAADKLISGLSTKEARWSEELANLREEREMLLGDCLISASFLSYTGVFSWEFRRQMLYEDWEVDLRGRGLPLSKHIRPEKVLSNDVEISRWISEGLSPDELSVQNGILTTRASHFPLCIDPQQQALHWIRKKEEKQNLKILSFTDPGFLRHLEVAMKCGFPVLFQDIDDYIDPVIDDVLEKNIKVLNGRSFVVLGDKEADYDSNFRMYFTTKLANPVFSPAVYAKTTVINYTVTDSNLEDQLLSVVVRNERCELEEQREKLIEEMFRDRNHLKDLEDCLLQELSVSTGNILNNTELVATLEETKEMAEESYYKFGEFSVLLHNHLHFIYEDNFTFTSPFTLCRRRRLIIVTRRLELASETAKDIERLREGYRPVAERGAILFFVLLDMARVNPMYQYSLSAYMQVFATCARRALPDTILSKRLTNIIIALTKAVYDFGCTGMLEEHKLLFSLHMAMEFEQSHGNLTQEEVDFFIKGSASLTKSERASPAKWIPAQGWEDIMKLSTDFAQTFENLPNDIDFHADKWKEWYELGTPETVEFPDGYTQKTNTFQKLMLLRCFRADRVYRAVTNYITEVMGVEYITPPIISLGGVFELSAPTTPVVFILTPGFDPTSDLRKLADGSASGGSKFRHLALGHGQELTALKMLETAVVQGQWLLLQNCHLLPALMKILQKEVEQETKPHPDFRLWITTAPTPAFPVVVIEPPDGLKLNLRSTYLKLRSQTVESCGHPAFRTLVYVLAFFHAVVQVADLRFNA</sequence>
<dbReference type="Proteomes" id="UP000235965">
    <property type="component" value="Unassembled WGS sequence"/>
</dbReference>
<evidence type="ECO:0000256" key="2">
    <source>
        <dbReference type="ARBA" id="ARBA00008887"/>
    </source>
</evidence>
<comment type="subcellular location">
    <subcellularLocation>
        <location evidence="1">Cytoplasm</location>
        <location evidence="1">Cytoskeleton</location>
        <location evidence="1">Cilium axoneme</location>
    </subcellularLocation>
</comment>
<feature type="region of interest" description="Disordered" evidence="15">
    <location>
        <begin position="73"/>
        <end position="229"/>
    </location>
</feature>
<evidence type="ECO:0000259" key="16">
    <source>
        <dbReference type="Pfam" id="PF03028"/>
    </source>
</evidence>
<feature type="domain" description="Dynein heavy chain ATP-binding dynein motor region" evidence="22">
    <location>
        <begin position="3873"/>
        <end position="4092"/>
    </location>
</feature>
<dbReference type="InterPro" id="IPR027417">
    <property type="entry name" value="P-loop_NTPase"/>
</dbReference>
<dbReference type="Pfam" id="PF12774">
    <property type="entry name" value="AAA_6"/>
    <property type="match status" value="1"/>
</dbReference>
<dbReference type="FunFam" id="3.40.50.300:FF:000320">
    <property type="entry name" value="Dynein, axonemal, heavy chain 5"/>
    <property type="match status" value="1"/>
</dbReference>
<dbReference type="Pfam" id="PF12781">
    <property type="entry name" value="AAA_9"/>
    <property type="match status" value="1"/>
</dbReference>
<dbReference type="FunFam" id="1.20.920.20:FF:000001">
    <property type="entry name" value="dynein heavy chain 2, axonemal"/>
    <property type="match status" value="1"/>
</dbReference>
<feature type="coiled-coil region" evidence="14">
    <location>
        <begin position="3727"/>
        <end position="3817"/>
    </location>
</feature>
<feature type="domain" description="Dynein heavy chain region D6 P-loop" evidence="16">
    <location>
        <begin position="4380"/>
        <end position="4486"/>
    </location>
</feature>
<dbReference type="Gene3D" id="1.10.8.710">
    <property type="match status" value="1"/>
</dbReference>
<evidence type="ECO:0000259" key="24">
    <source>
        <dbReference type="Pfam" id="PF17857"/>
    </source>
</evidence>
<feature type="compositionally biased region" description="Basic residues" evidence="15">
    <location>
        <begin position="194"/>
        <end position="208"/>
    </location>
</feature>
<feature type="compositionally biased region" description="Basic and acidic residues" evidence="15">
    <location>
        <begin position="220"/>
        <end position="229"/>
    </location>
</feature>
<dbReference type="Pfam" id="PF12780">
    <property type="entry name" value="AAA_8"/>
    <property type="match status" value="2"/>
</dbReference>
<evidence type="ECO:0000256" key="15">
    <source>
        <dbReference type="SAM" id="MobiDB-lite"/>
    </source>
</evidence>
<dbReference type="Gene3D" id="3.20.180.20">
    <property type="entry name" value="Dynein heavy chain, N-terminal domain 2"/>
    <property type="match status" value="1"/>
</dbReference>
<dbReference type="Gene3D" id="1.10.8.720">
    <property type="entry name" value="Region D6 of dynein motor"/>
    <property type="match status" value="1"/>
</dbReference>
<feature type="domain" description="Dynein heavy chain AAA module D4" evidence="21">
    <location>
        <begin position="3214"/>
        <end position="3309"/>
    </location>
</feature>
<dbReference type="InterPro" id="IPR042219">
    <property type="entry name" value="AAA_lid_11_sf"/>
</dbReference>
<evidence type="ECO:0000256" key="14">
    <source>
        <dbReference type="SAM" id="Coils"/>
    </source>
</evidence>
<dbReference type="GO" id="GO:0005524">
    <property type="term" value="F:ATP binding"/>
    <property type="evidence" value="ECO:0007669"/>
    <property type="project" value="UniProtKB-KW"/>
</dbReference>
<keyword evidence="26" id="KW-1185">Reference proteome</keyword>
<accession>A0A2J7QWX6</accession>
<keyword evidence="3" id="KW-0963">Cytoplasm</keyword>
<evidence type="ECO:0000259" key="22">
    <source>
        <dbReference type="Pfam" id="PF12781"/>
    </source>
</evidence>
<keyword evidence="8" id="KW-0243">Dynein</keyword>
<dbReference type="InterPro" id="IPR024317">
    <property type="entry name" value="Dynein_heavy_chain_D4_dom"/>
</dbReference>
<dbReference type="Pfam" id="PF12775">
    <property type="entry name" value="AAA_7"/>
    <property type="match status" value="1"/>
</dbReference>
<dbReference type="FunFam" id="3.40.50.300:FF:000063">
    <property type="entry name" value="dynein heavy chain 6, axonemal"/>
    <property type="match status" value="1"/>
</dbReference>
<dbReference type="Gene3D" id="1.20.920.20">
    <property type="match status" value="1"/>
</dbReference>
<dbReference type="InterPro" id="IPR004273">
    <property type="entry name" value="Dynein_heavy_D6_P-loop"/>
</dbReference>
<feature type="compositionally biased region" description="Acidic residues" evidence="15">
    <location>
        <begin position="139"/>
        <end position="165"/>
    </location>
</feature>
<feature type="domain" description="Dynein heavy chain 3 AAA+ lid" evidence="24">
    <location>
        <begin position="3012"/>
        <end position="3094"/>
    </location>
</feature>
<dbReference type="InterPro" id="IPR042222">
    <property type="entry name" value="Dynein_2_N"/>
</dbReference>
<feature type="domain" description="Dynein heavy chain tail" evidence="17">
    <location>
        <begin position="443"/>
        <end position="1117"/>
    </location>
</feature>
<evidence type="ECO:0000256" key="7">
    <source>
        <dbReference type="ARBA" id="ARBA00022840"/>
    </source>
</evidence>
<dbReference type="InterPro" id="IPR042228">
    <property type="entry name" value="Dynein_linker_3"/>
</dbReference>
<organism evidence="25 26">
    <name type="scientific">Cryptotermes secundus</name>
    <dbReference type="NCBI Taxonomy" id="105785"/>
    <lineage>
        <taxon>Eukaryota</taxon>
        <taxon>Metazoa</taxon>
        <taxon>Ecdysozoa</taxon>
        <taxon>Arthropoda</taxon>
        <taxon>Hexapoda</taxon>
        <taxon>Insecta</taxon>
        <taxon>Pterygota</taxon>
        <taxon>Neoptera</taxon>
        <taxon>Polyneoptera</taxon>
        <taxon>Dictyoptera</taxon>
        <taxon>Blattodea</taxon>
        <taxon>Blattoidea</taxon>
        <taxon>Termitoidae</taxon>
        <taxon>Kalotermitidae</taxon>
        <taxon>Cryptotermitinae</taxon>
        <taxon>Cryptotermes</taxon>
    </lineage>
</organism>
<dbReference type="GO" id="GO:0051959">
    <property type="term" value="F:dynein light intermediate chain binding"/>
    <property type="evidence" value="ECO:0007669"/>
    <property type="project" value="InterPro"/>
</dbReference>
<dbReference type="Gene3D" id="1.20.58.1120">
    <property type="match status" value="1"/>
</dbReference>
<dbReference type="InterPro" id="IPR035706">
    <property type="entry name" value="AAA_9"/>
</dbReference>
<feature type="compositionally biased region" description="Basic and acidic residues" evidence="15">
    <location>
        <begin position="166"/>
        <end position="177"/>
    </location>
</feature>
<protein>
    <submittedName>
        <fullName evidence="25">Dynein heavy chain 10, axonemal</fullName>
    </submittedName>
</protein>
<dbReference type="SUPFAM" id="SSF52540">
    <property type="entry name" value="P-loop containing nucleoside triphosphate hydrolases"/>
    <property type="match status" value="4"/>
</dbReference>
<evidence type="ECO:0000256" key="6">
    <source>
        <dbReference type="ARBA" id="ARBA00022741"/>
    </source>
</evidence>
<dbReference type="InterPro" id="IPR013602">
    <property type="entry name" value="Dynein_heavy_linker"/>
</dbReference>
<dbReference type="Pfam" id="PF08385">
    <property type="entry name" value="DHC_N1"/>
    <property type="match status" value="1"/>
</dbReference>
<evidence type="ECO:0000259" key="17">
    <source>
        <dbReference type="Pfam" id="PF08385"/>
    </source>
</evidence>
<proteinExistence type="inferred from homology"/>
<dbReference type="FunFam" id="1.20.58.1120:FF:000008">
    <property type="entry name" value="Dynein heavy chain 10, axonemal"/>
    <property type="match status" value="1"/>
</dbReference>
<feature type="domain" description="Dynein heavy chain hydrolytic ATP-binding dynein motor region" evidence="19">
    <location>
        <begin position="2156"/>
        <end position="2482"/>
    </location>
</feature>
<evidence type="ECO:0000256" key="9">
    <source>
        <dbReference type="ARBA" id="ARBA00023054"/>
    </source>
</evidence>
<dbReference type="InterPro" id="IPR024743">
    <property type="entry name" value="Dynein_HC_stalk"/>
</dbReference>
<keyword evidence="4" id="KW-0493">Microtubule</keyword>
<evidence type="ECO:0000256" key="4">
    <source>
        <dbReference type="ARBA" id="ARBA00022701"/>
    </source>
</evidence>
<dbReference type="EMBL" id="NEVH01009413">
    <property type="protein sequence ID" value="PNF33091.1"/>
    <property type="molecule type" value="Genomic_DNA"/>
</dbReference>
<evidence type="ECO:0000256" key="8">
    <source>
        <dbReference type="ARBA" id="ARBA00023017"/>
    </source>
</evidence>
<dbReference type="GO" id="GO:0031514">
    <property type="term" value="C:motile cilium"/>
    <property type="evidence" value="ECO:0007669"/>
    <property type="project" value="UniProtKB-ARBA"/>
</dbReference>
<feature type="coiled-coil region" evidence="14">
    <location>
        <begin position="3518"/>
        <end position="3597"/>
    </location>
</feature>
<dbReference type="Gene3D" id="1.20.140.100">
    <property type="entry name" value="Dynein heavy chain, N-terminal domain 2"/>
    <property type="match status" value="1"/>
</dbReference>
<keyword evidence="7" id="KW-0067">ATP-binding</keyword>
<evidence type="ECO:0000256" key="1">
    <source>
        <dbReference type="ARBA" id="ARBA00004430"/>
    </source>
</evidence>
<evidence type="ECO:0000259" key="21">
    <source>
        <dbReference type="Pfam" id="PF12780"/>
    </source>
</evidence>
<feature type="compositionally biased region" description="Basic and acidic residues" evidence="15">
    <location>
        <begin position="114"/>
        <end position="138"/>
    </location>
</feature>
<dbReference type="PANTHER" id="PTHR22878">
    <property type="entry name" value="DYNEIN HEAVY CHAIN 6, AXONEMAL-LIKE-RELATED"/>
    <property type="match status" value="1"/>
</dbReference>
<keyword evidence="5" id="KW-0677">Repeat</keyword>
<dbReference type="Gene3D" id="1.10.287.2620">
    <property type="match status" value="1"/>
</dbReference>
<dbReference type="STRING" id="105785.A0A2J7QWX6"/>
<dbReference type="OrthoDB" id="6783435at2759"/>
<evidence type="ECO:0000256" key="10">
    <source>
        <dbReference type="ARBA" id="ARBA00023069"/>
    </source>
</evidence>
<dbReference type="Gene3D" id="6.10.140.1060">
    <property type="match status" value="1"/>
</dbReference>
<dbReference type="FunFam" id="1.20.140.100:FF:000001">
    <property type="entry name" value="dynein heavy chain 17, axonemal"/>
    <property type="match status" value="1"/>
</dbReference>
<dbReference type="GO" id="GO:0008569">
    <property type="term" value="F:minus-end-directed microtubule motor activity"/>
    <property type="evidence" value="ECO:0007669"/>
    <property type="project" value="InterPro"/>
</dbReference>
<dbReference type="FunFam" id="3.40.50.300:FF:000049">
    <property type="entry name" value="Dynein, axonemal, heavy chain 5"/>
    <property type="match status" value="1"/>
</dbReference>
<keyword evidence="6" id="KW-0547">Nucleotide-binding</keyword>
<dbReference type="Pfam" id="PF17852">
    <property type="entry name" value="Dynein_AAA_lid"/>
    <property type="match status" value="1"/>
</dbReference>
<dbReference type="FunFam" id="1.10.8.1220:FF:000001">
    <property type="entry name" value="Dynein axonemal heavy chain 5"/>
    <property type="match status" value="1"/>
</dbReference>
<dbReference type="Gene3D" id="1.10.8.1220">
    <property type="match status" value="1"/>
</dbReference>
<dbReference type="GO" id="GO:0045505">
    <property type="term" value="F:dynein intermediate chain binding"/>
    <property type="evidence" value="ECO:0007669"/>
    <property type="project" value="InterPro"/>
</dbReference>
<keyword evidence="11" id="KW-0505">Motor protein</keyword>
<evidence type="ECO:0000313" key="25">
    <source>
        <dbReference type="EMBL" id="PNF33091.1"/>
    </source>
</evidence>
<dbReference type="InterPro" id="IPR041466">
    <property type="entry name" value="Dynein_AAA5_ext"/>
</dbReference>
<dbReference type="InterPro" id="IPR013594">
    <property type="entry name" value="Dynein_heavy_tail"/>
</dbReference>
<evidence type="ECO:0000256" key="11">
    <source>
        <dbReference type="ARBA" id="ARBA00023175"/>
    </source>
</evidence>
<dbReference type="Pfam" id="PF12777">
    <property type="entry name" value="MT"/>
    <property type="match status" value="1"/>
</dbReference>
<dbReference type="InterPro" id="IPR026983">
    <property type="entry name" value="DHC"/>
</dbReference>
<dbReference type="GO" id="GO:0005874">
    <property type="term" value="C:microtubule"/>
    <property type="evidence" value="ECO:0007669"/>
    <property type="project" value="UniProtKB-KW"/>
</dbReference>
<evidence type="ECO:0000313" key="26">
    <source>
        <dbReference type="Proteomes" id="UP000235965"/>
    </source>
</evidence>
<feature type="domain" description="Dynein heavy chain coiled coil stalk" evidence="20">
    <location>
        <begin position="3512"/>
        <end position="3845"/>
    </location>
</feature>
<name>A0A2J7QWX6_9NEOP</name>
<feature type="domain" description="Dynein heavy chain linker" evidence="18">
    <location>
        <begin position="1616"/>
        <end position="2020"/>
    </location>
</feature>
<dbReference type="FunFam" id="1.10.287.2620:FF:000002">
    <property type="entry name" value="Dynein heavy chain 2, axonemal"/>
    <property type="match status" value="1"/>
</dbReference>
<dbReference type="Gene3D" id="1.20.920.30">
    <property type="match status" value="1"/>
</dbReference>
<keyword evidence="12" id="KW-0206">Cytoskeleton</keyword>
<dbReference type="Pfam" id="PF17857">
    <property type="entry name" value="AAA_lid_1"/>
    <property type="match status" value="1"/>
</dbReference>
<comment type="similarity">
    <text evidence="2">Belongs to the dynein heavy chain family.</text>
</comment>
<evidence type="ECO:0000256" key="5">
    <source>
        <dbReference type="ARBA" id="ARBA00022737"/>
    </source>
</evidence>
<feature type="compositionally biased region" description="Basic residues" evidence="15">
    <location>
        <begin position="102"/>
        <end position="113"/>
    </location>
</feature>
<keyword evidence="13" id="KW-0966">Cell projection</keyword>
<feature type="domain" description="Dynein heavy chain AAA 5 extension" evidence="23">
    <location>
        <begin position="2639"/>
        <end position="2778"/>
    </location>
</feature>
<keyword evidence="10" id="KW-0969">Cilium</keyword>
<dbReference type="Gene3D" id="3.40.50.300">
    <property type="entry name" value="P-loop containing nucleotide triphosphate hydrolases"/>
    <property type="match status" value="6"/>
</dbReference>
<evidence type="ECO:0000259" key="19">
    <source>
        <dbReference type="Pfam" id="PF12774"/>
    </source>
</evidence>
<evidence type="ECO:0000256" key="13">
    <source>
        <dbReference type="ARBA" id="ARBA00023273"/>
    </source>
</evidence>
<feature type="domain" description="Dynein heavy chain AAA module D4" evidence="21">
    <location>
        <begin position="3325"/>
        <end position="3499"/>
    </location>
</feature>
<comment type="caution">
    <text evidence="25">The sequence shown here is derived from an EMBL/GenBank/DDBJ whole genome shotgun (WGS) entry which is preliminary data.</text>
</comment>
<dbReference type="GO" id="GO:0005930">
    <property type="term" value="C:axoneme"/>
    <property type="evidence" value="ECO:0007669"/>
    <property type="project" value="UniProtKB-SubCell"/>
</dbReference>
<dbReference type="InParanoid" id="A0A2J7QWX6"/>